<evidence type="ECO:0000313" key="10">
    <source>
        <dbReference type="EMBL" id="GAA2454691.1"/>
    </source>
</evidence>
<feature type="transmembrane region" description="Helical" evidence="8">
    <location>
        <begin position="98"/>
        <end position="122"/>
    </location>
</feature>
<comment type="similarity">
    <text evidence="8">Belongs to the binding-protein-dependent transport system permease family.</text>
</comment>
<sequence>MGRALWRTLIAALYLFLLAPIIVVLIVSFDTSPYLVFPPTGFSFGSYRQVFSNEGFLNGFRVSLVVGAVVAVLATAIGTMASLALVRGRFRGRGAMNAVFLSPLLVPHVVLALSLLLLFSPLALTDTYLGLTLSHLGIAIPYTIRTVSASLATADTGCEEAARVLGAGPFTTFRRVTLPLIRPGLVAGLVTSFLISFDEAVISLFVAGNRVSPLPVQVLQYVQYRTDPQVAALSVYLILLSVLVVIVVERSLGLRRTLR</sequence>
<evidence type="ECO:0000256" key="8">
    <source>
        <dbReference type="RuleBase" id="RU363032"/>
    </source>
</evidence>
<reference evidence="11" key="1">
    <citation type="journal article" date="2019" name="Int. J. Syst. Evol. Microbiol.">
        <title>The Global Catalogue of Microorganisms (GCM) 10K type strain sequencing project: providing services to taxonomists for standard genome sequencing and annotation.</title>
        <authorList>
            <consortium name="The Broad Institute Genomics Platform"/>
            <consortium name="The Broad Institute Genome Sequencing Center for Infectious Disease"/>
            <person name="Wu L."/>
            <person name="Ma J."/>
        </authorList>
    </citation>
    <scope>NUCLEOTIDE SEQUENCE [LARGE SCALE GENOMIC DNA]</scope>
    <source>
        <strain evidence="11">JCM 3325</strain>
    </source>
</reference>
<gene>
    <name evidence="10" type="ORF">GCM10010191_87080</name>
</gene>
<evidence type="ECO:0000256" key="4">
    <source>
        <dbReference type="ARBA" id="ARBA00022519"/>
    </source>
</evidence>
<evidence type="ECO:0000313" key="11">
    <source>
        <dbReference type="Proteomes" id="UP001501231"/>
    </source>
</evidence>
<dbReference type="InterPro" id="IPR035906">
    <property type="entry name" value="MetI-like_sf"/>
</dbReference>
<dbReference type="PROSITE" id="PS50928">
    <property type="entry name" value="ABC_TM1"/>
    <property type="match status" value="1"/>
</dbReference>
<protein>
    <submittedName>
        <fullName evidence="10">ABC transporter permease</fullName>
    </submittedName>
</protein>
<keyword evidence="5 8" id="KW-0812">Transmembrane</keyword>
<accession>A0ABP5XIY7</accession>
<dbReference type="Proteomes" id="UP001501231">
    <property type="component" value="Unassembled WGS sequence"/>
</dbReference>
<evidence type="ECO:0000256" key="6">
    <source>
        <dbReference type="ARBA" id="ARBA00022989"/>
    </source>
</evidence>
<feature type="transmembrane region" description="Helical" evidence="8">
    <location>
        <begin position="12"/>
        <end position="29"/>
    </location>
</feature>
<comment type="subcellular location">
    <subcellularLocation>
        <location evidence="1">Cell inner membrane</location>
        <topology evidence="1">Multi-pass membrane protein</topology>
    </subcellularLocation>
    <subcellularLocation>
        <location evidence="8">Cell membrane</location>
        <topology evidence="8">Multi-pass membrane protein</topology>
    </subcellularLocation>
</comment>
<evidence type="ECO:0000256" key="2">
    <source>
        <dbReference type="ARBA" id="ARBA00022448"/>
    </source>
</evidence>
<dbReference type="PANTHER" id="PTHR43357:SF4">
    <property type="entry name" value="INNER MEMBRANE ABC TRANSPORTER PERMEASE PROTEIN YDCV"/>
    <property type="match status" value="1"/>
</dbReference>
<evidence type="ECO:0000256" key="5">
    <source>
        <dbReference type="ARBA" id="ARBA00022692"/>
    </source>
</evidence>
<feature type="transmembrane region" description="Helical" evidence="8">
    <location>
        <begin position="62"/>
        <end position="86"/>
    </location>
</feature>
<keyword evidence="6 8" id="KW-1133">Transmembrane helix</keyword>
<dbReference type="EMBL" id="BAAARW010000039">
    <property type="protein sequence ID" value="GAA2454691.1"/>
    <property type="molecule type" value="Genomic_DNA"/>
</dbReference>
<feature type="domain" description="ABC transmembrane type-1" evidence="9">
    <location>
        <begin position="60"/>
        <end position="248"/>
    </location>
</feature>
<keyword evidence="4" id="KW-0997">Cell inner membrane</keyword>
<dbReference type="Pfam" id="PF00528">
    <property type="entry name" value="BPD_transp_1"/>
    <property type="match status" value="1"/>
</dbReference>
<evidence type="ECO:0000256" key="1">
    <source>
        <dbReference type="ARBA" id="ARBA00004429"/>
    </source>
</evidence>
<comment type="caution">
    <text evidence="10">The sequence shown here is derived from an EMBL/GenBank/DDBJ whole genome shotgun (WGS) entry which is preliminary data.</text>
</comment>
<proteinExistence type="inferred from homology"/>
<name>A0ABP5XIY7_9ACTN</name>
<evidence type="ECO:0000256" key="7">
    <source>
        <dbReference type="ARBA" id="ARBA00023136"/>
    </source>
</evidence>
<keyword evidence="7 8" id="KW-0472">Membrane</keyword>
<dbReference type="SUPFAM" id="SSF161098">
    <property type="entry name" value="MetI-like"/>
    <property type="match status" value="1"/>
</dbReference>
<keyword evidence="3" id="KW-1003">Cell membrane</keyword>
<evidence type="ECO:0000256" key="3">
    <source>
        <dbReference type="ARBA" id="ARBA00022475"/>
    </source>
</evidence>
<dbReference type="RefSeq" id="WP_344597559.1">
    <property type="nucleotide sequence ID" value="NZ_BAAARW010000039.1"/>
</dbReference>
<dbReference type="PANTHER" id="PTHR43357">
    <property type="entry name" value="INNER MEMBRANE ABC TRANSPORTER PERMEASE PROTEIN YDCV"/>
    <property type="match status" value="1"/>
</dbReference>
<dbReference type="Gene3D" id="1.10.3720.10">
    <property type="entry name" value="MetI-like"/>
    <property type="match status" value="1"/>
</dbReference>
<keyword evidence="11" id="KW-1185">Reference proteome</keyword>
<dbReference type="CDD" id="cd06261">
    <property type="entry name" value="TM_PBP2"/>
    <property type="match status" value="1"/>
</dbReference>
<dbReference type="InterPro" id="IPR000515">
    <property type="entry name" value="MetI-like"/>
</dbReference>
<keyword evidence="2 8" id="KW-0813">Transport</keyword>
<feature type="transmembrane region" description="Helical" evidence="8">
    <location>
        <begin position="228"/>
        <end position="248"/>
    </location>
</feature>
<organism evidence="10 11">
    <name type="scientific">Actinomadura vinacea</name>
    <dbReference type="NCBI Taxonomy" id="115336"/>
    <lineage>
        <taxon>Bacteria</taxon>
        <taxon>Bacillati</taxon>
        <taxon>Actinomycetota</taxon>
        <taxon>Actinomycetes</taxon>
        <taxon>Streptosporangiales</taxon>
        <taxon>Thermomonosporaceae</taxon>
        <taxon>Actinomadura</taxon>
    </lineage>
</organism>
<evidence type="ECO:0000259" key="9">
    <source>
        <dbReference type="PROSITE" id="PS50928"/>
    </source>
</evidence>